<sequence length="250" mass="28665">MLEANVLFSKDGKKTISLVESKLKSRNPDFKHYNIAITDLETNETWPFATHFQTNSTISDEENKARAVQAYMNELGILFFKLIARKDEAREAYIADDWEKLAELCPRYIITKDFLEPLSLHLLGTPWVHPPVSHSRKATLNFRANHKGVLLVATCKLGWSHRAICSDQVTVTYDFSLQSGTVNDFRDVGYLQLRHHYQNGNWPTLKQFMTESRVERVIDAWLLSYKNFPASGSSVQMTPVPISTLDNNEK</sequence>
<name>A0A1B2IH34_9CAUD</name>
<dbReference type="EMBL" id="KX397373">
    <property type="protein sequence ID" value="ANZ50544.1"/>
    <property type="molecule type" value="Genomic_DNA"/>
</dbReference>
<dbReference type="Proteomes" id="UP000221949">
    <property type="component" value="Segment"/>
</dbReference>
<accession>A0A1B2IH34</accession>
<organism evidence="1 2">
    <name type="scientific">Erwinia phage vB_EamM_Stratton</name>
    <dbReference type="NCBI Taxonomy" id="1883378"/>
    <lineage>
        <taxon>Viruses</taxon>
        <taxon>Duplodnaviria</taxon>
        <taxon>Heunggongvirae</taxon>
        <taxon>Uroviricota</taxon>
        <taxon>Caudoviricetes</taxon>
        <taxon>Chimalliviridae</taxon>
        <taxon>Erskinevirus</taxon>
        <taxon>Erskinevirus EaH2</taxon>
    </lineage>
</organism>
<reference evidence="2" key="1">
    <citation type="submission" date="2016-06" db="EMBL/GenBank/DDBJ databases">
        <authorList>
            <person name="Berg J.A."/>
            <person name="Stratton M.L."/>
            <person name="Esplin I.D."/>
            <person name="Jensen G.L."/>
            <person name="Merrill B.D."/>
            <person name="Breakwell D.P."/>
            <person name="Hope S."/>
            <person name="Grose J.H."/>
        </authorList>
    </citation>
    <scope>NUCLEOTIDE SEQUENCE [LARGE SCALE GENOMIC DNA]</scope>
</reference>
<gene>
    <name evidence="1" type="ORF">STRATTON_119</name>
</gene>
<evidence type="ECO:0000313" key="1">
    <source>
        <dbReference type="EMBL" id="ANZ50544.1"/>
    </source>
</evidence>
<protein>
    <submittedName>
        <fullName evidence="1">Uncharacterized protein</fullName>
    </submittedName>
</protein>
<proteinExistence type="predicted"/>
<evidence type="ECO:0000313" key="2">
    <source>
        <dbReference type="Proteomes" id="UP000221949"/>
    </source>
</evidence>